<evidence type="ECO:0000256" key="9">
    <source>
        <dbReference type="ARBA" id="ARBA00023277"/>
    </source>
</evidence>
<dbReference type="Gene3D" id="2.60.40.10">
    <property type="entry name" value="Immunoglobulins"/>
    <property type="match status" value="1"/>
</dbReference>
<evidence type="ECO:0000256" key="5">
    <source>
        <dbReference type="ARBA" id="ARBA00022600"/>
    </source>
</evidence>
<reference evidence="14 15" key="1">
    <citation type="submission" date="2022-02" db="EMBL/GenBank/DDBJ databases">
        <title>Paenibacillus sp. MBLB1776 Whole Genome Shotgun Sequencing.</title>
        <authorList>
            <person name="Hwang C.Y."/>
            <person name="Cho E.-S."/>
            <person name="Seo M.-J."/>
        </authorList>
    </citation>
    <scope>NUCLEOTIDE SEQUENCE [LARGE SCALE GENOMIC DNA]</scope>
    <source>
        <strain evidence="14 15">MBLB1776</strain>
    </source>
</reference>
<comment type="subunit">
    <text evidence="10">Monomer.</text>
</comment>
<feature type="active site" description="Proton donor" evidence="10 11">
    <location>
        <position position="358"/>
    </location>
</feature>
<dbReference type="GO" id="GO:0043169">
    <property type="term" value="F:cation binding"/>
    <property type="evidence" value="ECO:0007669"/>
    <property type="project" value="InterPro"/>
</dbReference>
<dbReference type="FunFam" id="2.60.40.10:FF:000169">
    <property type="entry name" value="1,4-alpha-glucan branching enzyme GlgB"/>
    <property type="match status" value="1"/>
</dbReference>
<dbReference type="InterPro" id="IPR044143">
    <property type="entry name" value="GlgB_N_E_set_prok"/>
</dbReference>
<evidence type="ECO:0000256" key="10">
    <source>
        <dbReference type="HAMAP-Rule" id="MF_00685"/>
    </source>
</evidence>
<dbReference type="InterPro" id="IPR004193">
    <property type="entry name" value="Glyco_hydro_13_N"/>
</dbReference>
<dbReference type="InterPro" id="IPR017853">
    <property type="entry name" value="GH"/>
</dbReference>
<dbReference type="SUPFAM" id="SSF51011">
    <property type="entry name" value="Glycosyl hydrolase domain"/>
    <property type="match status" value="1"/>
</dbReference>
<name>A0AA96LJ57_9BACL</name>
<dbReference type="AlphaFoldDB" id="A0AA96LJ57"/>
<dbReference type="CDD" id="cd02855">
    <property type="entry name" value="E_set_GBE_prok_N"/>
    <property type="match status" value="1"/>
</dbReference>
<dbReference type="Gene3D" id="2.60.40.1180">
    <property type="entry name" value="Golgi alpha-mannosidase II"/>
    <property type="match status" value="1"/>
</dbReference>
<sequence length="660" mass="76280">MLYEPDLYLYHQGNLFQSYQLMGAHLAERNGMTGVRFTVWAPNARQVGVAGDFNGWNGMSHPMERAGESGLWTVFIPELGEGTPYKYEIHTGQGERILKSDPYAFFSEVRPNTASIVTELNGFEWTDKEWQRKKRLQKPYSKPMNIYEVHLGSWRIKGIEDFYTYEELAESLVDYVVEAGFTHIEILPLSEHPYDGSWGYQITGYYSLTSRYGTPRQFQYLVNRCHEKGIGVLLDWVPGHFCKDAHGLRLFDGSPLYEYADPNRAEKPLWGTLTFDFGKPEVQSFLISNALFWMEVYHIDGLRVDAVASMMQRNFDKPESMWTFNEDGSTEDLNAIAFLKKLNETVFRYHPNALMIAEDSSDTPLVSAPTYEGGLGFNFKWNMGWMNDMLRYMKLPPEQRSRHHNLITFSLMYAFTENFVLPLSHDEVVHGKKSLLDKMPGDYWKKFANYRLLYAYWMTHPGKKLMFMGGEFAQFAEWKDREELDWLLLDYEMHRKFQGFSKGMNTFYKEQEALWERDHDPDGFEWIDADNAGQSIVSFIRRGKKRKDDLIVVANFTPEVYHEFRMGVPARGEYEEVFNSDDARFGGSGQRSSAGVLHAKALPFHSQKFSIEMSIPPLAVVILKKIAAVRASKEPSIRLSSAKVRTKSKPAKPQKERGTV</sequence>
<dbReference type="PANTHER" id="PTHR43651:SF3">
    <property type="entry name" value="1,4-ALPHA-GLUCAN-BRANCHING ENZYME"/>
    <property type="match status" value="1"/>
</dbReference>
<dbReference type="Pfam" id="PF02806">
    <property type="entry name" value="Alpha-amylase_C"/>
    <property type="match status" value="1"/>
</dbReference>
<dbReference type="NCBIfam" id="TIGR01515">
    <property type="entry name" value="branching_enzym"/>
    <property type="match status" value="1"/>
</dbReference>
<evidence type="ECO:0000256" key="7">
    <source>
        <dbReference type="ARBA" id="ARBA00022679"/>
    </source>
</evidence>
<dbReference type="NCBIfam" id="NF008967">
    <property type="entry name" value="PRK12313.1"/>
    <property type="match status" value="1"/>
</dbReference>
<evidence type="ECO:0000313" key="14">
    <source>
        <dbReference type="EMBL" id="WNQ14265.1"/>
    </source>
</evidence>
<evidence type="ECO:0000256" key="3">
    <source>
        <dbReference type="ARBA" id="ARBA00004964"/>
    </source>
</evidence>
<evidence type="ECO:0000256" key="4">
    <source>
        <dbReference type="ARBA" id="ARBA00009000"/>
    </source>
</evidence>
<evidence type="ECO:0000256" key="6">
    <source>
        <dbReference type="ARBA" id="ARBA00022676"/>
    </source>
</evidence>
<proteinExistence type="inferred from homology"/>
<dbReference type="InterPro" id="IPR006047">
    <property type="entry name" value="GH13_cat_dom"/>
</dbReference>
<evidence type="ECO:0000256" key="2">
    <source>
        <dbReference type="ARBA" id="ARBA00002953"/>
    </source>
</evidence>
<comment type="pathway">
    <text evidence="3 10">Glycan biosynthesis; glycogen biosynthesis.</text>
</comment>
<dbReference type="GO" id="GO:0005978">
    <property type="term" value="P:glycogen biosynthetic process"/>
    <property type="evidence" value="ECO:0007669"/>
    <property type="project" value="UniProtKB-UniRule"/>
</dbReference>
<gene>
    <name evidence="10 14" type="primary">glgB</name>
    <name evidence="14" type="ORF">MJA45_16330</name>
</gene>
<dbReference type="InterPro" id="IPR006048">
    <property type="entry name" value="A-amylase/branching_C"/>
</dbReference>
<comment type="catalytic activity">
    <reaction evidence="1 10">
        <text>Transfers a segment of a (1-&gt;4)-alpha-D-glucan chain to a primary hydroxy group in a similar glucan chain.</text>
        <dbReference type="EC" id="2.4.1.18"/>
    </reaction>
</comment>
<keyword evidence="9 10" id="KW-0119">Carbohydrate metabolism</keyword>
<evidence type="ECO:0000256" key="12">
    <source>
        <dbReference type="SAM" id="MobiDB-lite"/>
    </source>
</evidence>
<dbReference type="RefSeq" id="WP_315608037.1">
    <property type="nucleotide sequence ID" value="NZ_CP130318.1"/>
</dbReference>
<dbReference type="InterPro" id="IPR006407">
    <property type="entry name" value="GlgB"/>
</dbReference>
<dbReference type="GO" id="GO:0004553">
    <property type="term" value="F:hydrolase activity, hydrolyzing O-glycosyl compounds"/>
    <property type="evidence" value="ECO:0007669"/>
    <property type="project" value="InterPro"/>
</dbReference>
<dbReference type="Pfam" id="PF02922">
    <property type="entry name" value="CBM_48"/>
    <property type="match status" value="1"/>
</dbReference>
<dbReference type="Gene3D" id="3.20.20.80">
    <property type="entry name" value="Glycosidases"/>
    <property type="match status" value="1"/>
</dbReference>
<dbReference type="HAMAP" id="MF_00685">
    <property type="entry name" value="GlgB"/>
    <property type="match status" value="1"/>
</dbReference>
<dbReference type="InterPro" id="IPR013780">
    <property type="entry name" value="Glyco_hydro_b"/>
</dbReference>
<dbReference type="FunFam" id="3.20.20.80:FF:000003">
    <property type="entry name" value="1,4-alpha-glucan branching enzyme GlgB"/>
    <property type="match status" value="1"/>
</dbReference>
<protein>
    <recommendedName>
        <fullName evidence="10">1,4-alpha-glucan branching enzyme GlgB</fullName>
        <ecNumber evidence="10">2.4.1.18</ecNumber>
    </recommendedName>
    <alternativeName>
        <fullName evidence="10">1,4-alpha-D-glucan:1,4-alpha-D-glucan 6-glucosyl-transferase</fullName>
    </alternativeName>
    <alternativeName>
        <fullName evidence="10">Alpha-(1-&gt;4)-glucan branching enzyme</fullName>
    </alternativeName>
    <alternativeName>
        <fullName evidence="10">Glycogen branching enzyme</fullName>
        <shortName evidence="10">BE</shortName>
    </alternativeName>
</protein>
<keyword evidence="5 10" id="KW-0321">Glycogen metabolism</keyword>
<dbReference type="SUPFAM" id="SSF51445">
    <property type="entry name" value="(Trans)glycosidases"/>
    <property type="match status" value="1"/>
</dbReference>
<comment type="function">
    <text evidence="2 10">Catalyzes the formation of the alpha-1,6-glucosidic linkages in glycogen by scission of a 1,4-alpha-linked oligosaccharide from growing alpha-1,4-glucan chains and the subsequent attachment of the oligosaccharide to the alpha-1,6 position.</text>
</comment>
<comment type="similarity">
    <text evidence="4 10">Belongs to the glycosyl hydrolase 13 family. GlgB subfamily.</text>
</comment>
<evidence type="ECO:0000256" key="11">
    <source>
        <dbReference type="PIRSR" id="PIRSR000463-1"/>
    </source>
</evidence>
<evidence type="ECO:0000313" key="15">
    <source>
        <dbReference type="Proteomes" id="UP001305702"/>
    </source>
</evidence>
<keyword evidence="15" id="KW-1185">Reference proteome</keyword>
<keyword evidence="7 10" id="KW-0808">Transferase</keyword>
<dbReference type="CDD" id="cd11322">
    <property type="entry name" value="AmyAc_Glg_BE"/>
    <property type="match status" value="1"/>
</dbReference>
<feature type="region of interest" description="Disordered" evidence="12">
    <location>
        <begin position="632"/>
        <end position="660"/>
    </location>
</feature>
<dbReference type="FunFam" id="2.60.40.1180:FF:000002">
    <property type="entry name" value="1,4-alpha-glucan branching enzyme GlgB"/>
    <property type="match status" value="1"/>
</dbReference>
<dbReference type="EC" id="2.4.1.18" evidence="10"/>
<dbReference type="KEGG" id="paun:MJA45_16330"/>
<dbReference type="Pfam" id="PF00128">
    <property type="entry name" value="Alpha-amylase"/>
    <property type="match status" value="1"/>
</dbReference>
<keyword evidence="6 10" id="KW-0328">Glycosyltransferase</keyword>
<keyword evidence="8 10" id="KW-0320">Glycogen biosynthesis</keyword>
<dbReference type="Proteomes" id="UP001305702">
    <property type="component" value="Chromosome"/>
</dbReference>
<dbReference type="EMBL" id="CP130318">
    <property type="protein sequence ID" value="WNQ14265.1"/>
    <property type="molecule type" value="Genomic_DNA"/>
</dbReference>
<accession>A0AA96LJ57</accession>
<dbReference type="GO" id="GO:0005829">
    <property type="term" value="C:cytosol"/>
    <property type="evidence" value="ECO:0007669"/>
    <property type="project" value="TreeGrafter"/>
</dbReference>
<dbReference type="GO" id="GO:0003844">
    <property type="term" value="F:1,4-alpha-glucan branching enzyme activity"/>
    <property type="evidence" value="ECO:0007669"/>
    <property type="project" value="UniProtKB-UniRule"/>
</dbReference>
<dbReference type="PANTHER" id="PTHR43651">
    <property type="entry name" value="1,4-ALPHA-GLUCAN-BRANCHING ENZYME"/>
    <property type="match status" value="1"/>
</dbReference>
<dbReference type="InterPro" id="IPR014756">
    <property type="entry name" value="Ig_E-set"/>
</dbReference>
<evidence type="ECO:0000259" key="13">
    <source>
        <dbReference type="SMART" id="SM00642"/>
    </source>
</evidence>
<dbReference type="SUPFAM" id="SSF81296">
    <property type="entry name" value="E set domains"/>
    <property type="match status" value="1"/>
</dbReference>
<feature type="active site" description="Nucleophile" evidence="10 11">
    <location>
        <position position="305"/>
    </location>
</feature>
<dbReference type="InterPro" id="IPR037439">
    <property type="entry name" value="Branching_enzy"/>
</dbReference>
<dbReference type="NCBIfam" id="NF003811">
    <property type="entry name" value="PRK05402.1"/>
    <property type="match status" value="1"/>
</dbReference>
<dbReference type="PIRSF" id="PIRSF000463">
    <property type="entry name" value="GlgB"/>
    <property type="match status" value="1"/>
</dbReference>
<evidence type="ECO:0000256" key="8">
    <source>
        <dbReference type="ARBA" id="ARBA00023056"/>
    </source>
</evidence>
<feature type="domain" description="Glycosyl hydrolase family 13 catalytic" evidence="13">
    <location>
        <begin position="148"/>
        <end position="508"/>
    </location>
</feature>
<evidence type="ECO:0000256" key="1">
    <source>
        <dbReference type="ARBA" id="ARBA00000826"/>
    </source>
</evidence>
<organism evidence="14 15">
    <name type="scientific">Paenibacillus aurantius</name>
    <dbReference type="NCBI Taxonomy" id="2918900"/>
    <lineage>
        <taxon>Bacteria</taxon>
        <taxon>Bacillati</taxon>
        <taxon>Bacillota</taxon>
        <taxon>Bacilli</taxon>
        <taxon>Bacillales</taxon>
        <taxon>Paenibacillaceae</taxon>
        <taxon>Paenibacillus</taxon>
    </lineage>
</organism>
<dbReference type="InterPro" id="IPR013783">
    <property type="entry name" value="Ig-like_fold"/>
</dbReference>
<dbReference type="SMART" id="SM00642">
    <property type="entry name" value="Aamy"/>
    <property type="match status" value="1"/>
</dbReference>